<keyword evidence="2" id="KW-1133">Transmembrane helix</keyword>
<dbReference type="EMBL" id="GL883007">
    <property type="protein sequence ID" value="EGG23889.1"/>
    <property type="molecule type" value="Genomic_DNA"/>
</dbReference>
<name>F4PJW5_CACFS</name>
<evidence type="ECO:0000256" key="1">
    <source>
        <dbReference type="SAM" id="MobiDB-lite"/>
    </source>
</evidence>
<keyword evidence="2" id="KW-0472">Membrane</keyword>
<sequence length="240" mass="27156">MGHHYHHHHHHHKRYGCSNCCIALNAICFIICLIAGAVIVAVILRPSMEYTDEWTRHNCTLNSFSMDPSCQLKSTCQESTNQVVFPSYFYDNGRRFPYEYDTSDEPTSSTDSTSYDPHSSDNTCPATTPTQCWTGTINFSYQPTDKNEPEVDLSLYVFGNYKSAYSFTNHFDGIFHCWSDVGNNTRVSVLPIPKYSPGGAIATGVLFSISLLCLVLLVIFISIRCLCRKNHEYQPIYSIS</sequence>
<gene>
    <name evidence="3" type="ORF">DFA_06027</name>
</gene>
<dbReference type="AlphaFoldDB" id="F4PJW5"/>
<organism evidence="3 4">
    <name type="scientific">Cavenderia fasciculata</name>
    <name type="common">Slime mold</name>
    <name type="synonym">Dictyostelium fasciculatum</name>
    <dbReference type="NCBI Taxonomy" id="261658"/>
    <lineage>
        <taxon>Eukaryota</taxon>
        <taxon>Amoebozoa</taxon>
        <taxon>Evosea</taxon>
        <taxon>Eumycetozoa</taxon>
        <taxon>Dictyostelia</taxon>
        <taxon>Acytosteliales</taxon>
        <taxon>Cavenderiaceae</taxon>
        <taxon>Cavenderia</taxon>
    </lineage>
</organism>
<reference evidence="4" key="1">
    <citation type="journal article" date="2011" name="Genome Res.">
        <title>Phylogeny-wide analysis of social amoeba genomes highlights ancient origins for complex intercellular communication.</title>
        <authorList>
            <person name="Heidel A.J."/>
            <person name="Lawal H.M."/>
            <person name="Felder M."/>
            <person name="Schilde C."/>
            <person name="Helps N.R."/>
            <person name="Tunggal B."/>
            <person name="Rivero F."/>
            <person name="John U."/>
            <person name="Schleicher M."/>
            <person name="Eichinger L."/>
            <person name="Platzer M."/>
            <person name="Noegel A.A."/>
            <person name="Schaap P."/>
            <person name="Gloeckner G."/>
        </authorList>
    </citation>
    <scope>NUCLEOTIDE SEQUENCE [LARGE SCALE GENOMIC DNA]</scope>
    <source>
        <strain evidence="4">SH3</strain>
    </source>
</reference>
<feature type="compositionally biased region" description="Low complexity" evidence="1">
    <location>
        <begin position="105"/>
        <end position="121"/>
    </location>
</feature>
<evidence type="ECO:0000313" key="4">
    <source>
        <dbReference type="Proteomes" id="UP000007797"/>
    </source>
</evidence>
<feature type="transmembrane region" description="Helical" evidence="2">
    <location>
        <begin position="200"/>
        <end position="223"/>
    </location>
</feature>
<evidence type="ECO:0008006" key="5">
    <source>
        <dbReference type="Google" id="ProtNLM"/>
    </source>
</evidence>
<proteinExistence type="predicted"/>
<dbReference type="RefSeq" id="XP_004361740.1">
    <property type="nucleotide sequence ID" value="XM_004361683.1"/>
</dbReference>
<protein>
    <recommendedName>
        <fullName evidence="5">Transmembrane protein</fullName>
    </recommendedName>
</protein>
<dbReference type="KEGG" id="dfa:DFA_06027"/>
<accession>F4PJW5</accession>
<dbReference type="GeneID" id="14876513"/>
<keyword evidence="4" id="KW-1185">Reference proteome</keyword>
<feature type="region of interest" description="Disordered" evidence="1">
    <location>
        <begin position="101"/>
        <end position="124"/>
    </location>
</feature>
<evidence type="ECO:0000313" key="3">
    <source>
        <dbReference type="EMBL" id="EGG23889.1"/>
    </source>
</evidence>
<dbReference type="OrthoDB" id="16305at2759"/>
<dbReference type="Proteomes" id="UP000007797">
    <property type="component" value="Unassembled WGS sequence"/>
</dbReference>
<keyword evidence="2" id="KW-0812">Transmembrane</keyword>
<feature type="transmembrane region" description="Helical" evidence="2">
    <location>
        <begin position="21"/>
        <end position="44"/>
    </location>
</feature>
<dbReference type="OMA" id="CCIGINT"/>
<evidence type="ECO:0000256" key="2">
    <source>
        <dbReference type="SAM" id="Phobius"/>
    </source>
</evidence>